<comment type="caution">
    <text evidence="10">The sequence shown here is derived from an EMBL/GenBank/DDBJ whole genome shotgun (WGS) entry which is preliminary data.</text>
</comment>
<evidence type="ECO:0000256" key="8">
    <source>
        <dbReference type="SAM" id="Phobius"/>
    </source>
</evidence>
<accession>A0A9P1FS05</accession>
<dbReference type="CDD" id="cd00051">
    <property type="entry name" value="EFh"/>
    <property type="match status" value="1"/>
</dbReference>
<name>A0A9P1FS05_9DINO</name>
<feature type="coiled-coil region" evidence="6">
    <location>
        <begin position="542"/>
        <end position="576"/>
    </location>
</feature>
<gene>
    <name evidence="10" type="ORF">C1SCF055_LOCUS13415</name>
</gene>
<feature type="domain" description="EF-hand" evidence="9">
    <location>
        <begin position="494"/>
        <end position="529"/>
    </location>
</feature>
<feature type="transmembrane region" description="Helical" evidence="8">
    <location>
        <begin position="188"/>
        <end position="210"/>
    </location>
</feature>
<feature type="transmembrane region" description="Helical" evidence="8">
    <location>
        <begin position="327"/>
        <end position="346"/>
    </location>
</feature>
<keyword evidence="2 8" id="KW-0812">Transmembrane</keyword>
<evidence type="ECO:0000313" key="10">
    <source>
        <dbReference type="EMBL" id="CAI3986031.1"/>
    </source>
</evidence>
<keyword evidence="12" id="KW-0406">Ion transport</keyword>
<reference evidence="11" key="2">
    <citation type="submission" date="2024-04" db="EMBL/GenBank/DDBJ databases">
        <authorList>
            <person name="Chen Y."/>
            <person name="Shah S."/>
            <person name="Dougan E. K."/>
            <person name="Thang M."/>
            <person name="Chan C."/>
        </authorList>
    </citation>
    <scope>NUCLEOTIDE SEQUENCE [LARGE SCALE GENOMIC DNA]</scope>
</reference>
<keyword evidence="5 8" id="KW-0472">Membrane</keyword>
<keyword evidence="4 8" id="KW-1133">Transmembrane helix</keyword>
<feature type="transmembrane region" description="Helical" evidence="8">
    <location>
        <begin position="303"/>
        <end position="321"/>
    </location>
</feature>
<dbReference type="GO" id="GO:0005509">
    <property type="term" value="F:calcium ion binding"/>
    <property type="evidence" value="ECO:0007669"/>
    <property type="project" value="InterPro"/>
</dbReference>
<dbReference type="Pfam" id="PF00520">
    <property type="entry name" value="Ion_trans"/>
    <property type="match status" value="1"/>
</dbReference>
<evidence type="ECO:0000256" key="5">
    <source>
        <dbReference type="ARBA" id="ARBA00023136"/>
    </source>
</evidence>
<dbReference type="InterPro" id="IPR005821">
    <property type="entry name" value="Ion_trans_dom"/>
</dbReference>
<keyword evidence="6" id="KW-0175">Coiled coil</keyword>
<comment type="subcellular location">
    <subcellularLocation>
        <location evidence="1">Membrane</location>
        <topology evidence="1">Multi-pass membrane protein</topology>
    </subcellularLocation>
</comment>
<dbReference type="InterPro" id="IPR018247">
    <property type="entry name" value="EF_Hand_1_Ca_BS"/>
</dbReference>
<organism evidence="10">
    <name type="scientific">Cladocopium goreaui</name>
    <dbReference type="NCBI Taxonomy" id="2562237"/>
    <lineage>
        <taxon>Eukaryota</taxon>
        <taxon>Sar</taxon>
        <taxon>Alveolata</taxon>
        <taxon>Dinophyceae</taxon>
        <taxon>Suessiales</taxon>
        <taxon>Symbiodiniaceae</taxon>
        <taxon>Cladocopium</taxon>
    </lineage>
</organism>
<feature type="region of interest" description="Disordered" evidence="7">
    <location>
        <begin position="93"/>
        <end position="128"/>
    </location>
</feature>
<dbReference type="Proteomes" id="UP001152797">
    <property type="component" value="Unassembled WGS sequence"/>
</dbReference>
<evidence type="ECO:0000313" key="12">
    <source>
        <dbReference type="EMBL" id="CAL4773343.1"/>
    </source>
</evidence>
<dbReference type="GO" id="GO:0001518">
    <property type="term" value="C:voltage-gated sodium channel complex"/>
    <property type="evidence" value="ECO:0007669"/>
    <property type="project" value="TreeGrafter"/>
</dbReference>
<dbReference type="PANTHER" id="PTHR10037">
    <property type="entry name" value="VOLTAGE-GATED CATION CHANNEL CALCIUM AND SODIUM"/>
    <property type="match status" value="1"/>
</dbReference>
<dbReference type="Gene3D" id="1.10.287.70">
    <property type="match status" value="1"/>
</dbReference>
<dbReference type="EMBL" id="CAMXCT030001039">
    <property type="protein sequence ID" value="CAL4773343.1"/>
    <property type="molecule type" value="Genomic_DNA"/>
</dbReference>
<feature type="compositionally biased region" description="Basic and acidic residues" evidence="7">
    <location>
        <begin position="107"/>
        <end position="119"/>
    </location>
</feature>
<feature type="transmembrane region" description="Helical" evidence="8">
    <location>
        <begin position="222"/>
        <end position="243"/>
    </location>
</feature>
<protein>
    <submittedName>
        <fullName evidence="12">Sodium channel protein (Na(+) channel)</fullName>
    </submittedName>
</protein>
<dbReference type="EMBL" id="CAMXCT020001039">
    <property type="protein sequence ID" value="CAL1139406.1"/>
    <property type="molecule type" value="Genomic_DNA"/>
</dbReference>
<dbReference type="OrthoDB" id="431720at2759"/>
<keyword evidence="12" id="KW-0407">Ion channel</keyword>
<reference evidence="10" key="1">
    <citation type="submission" date="2022-10" db="EMBL/GenBank/DDBJ databases">
        <authorList>
            <person name="Chen Y."/>
            <person name="Dougan E. K."/>
            <person name="Chan C."/>
            <person name="Rhodes N."/>
            <person name="Thang M."/>
        </authorList>
    </citation>
    <scope>NUCLEOTIDE SEQUENCE</scope>
</reference>
<dbReference type="PANTHER" id="PTHR10037:SF62">
    <property type="entry name" value="SODIUM CHANNEL PROTEIN 60E"/>
    <property type="match status" value="1"/>
</dbReference>
<dbReference type="SUPFAM" id="SSF81324">
    <property type="entry name" value="Voltage-gated potassium channels"/>
    <property type="match status" value="1"/>
</dbReference>
<dbReference type="SMART" id="SM00054">
    <property type="entry name" value="EFh"/>
    <property type="match status" value="2"/>
</dbReference>
<evidence type="ECO:0000256" key="6">
    <source>
        <dbReference type="SAM" id="Coils"/>
    </source>
</evidence>
<dbReference type="AlphaFoldDB" id="A0A9P1FS05"/>
<evidence type="ECO:0000256" key="1">
    <source>
        <dbReference type="ARBA" id="ARBA00004141"/>
    </source>
</evidence>
<dbReference type="InterPro" id="IPR027359">
    <property type="entry name" value="Volt_channel_dom_sf"/>
</dbReference>
<dbReference type="PROSITE" id="PS00018">
    <property type="entry name" value="EF_HAND_1"/>
    <property type="match status" value="2"/>
</dbReference>
<keyword evidence="12" id="KW-0813">Transport</keyword>
<dbReference type="PROSITE" id="PS50222">
    <property type="entry name" value="EF_HAND_2"/>
    <property type="match status" value="2"/>
</dbReference>
<dbReference type="GO" id="GO:0005248">
    <property type="term" value="F:voltage-gated sodium channel activity"/>
    <property type="evidence" value="ECO:0007669"/>
    <property type="project" value="TreeGrafter"/>
</dbReference>
<keyword evidence="13" id="KW-1185">Reference proteome</keyword>
<dbReference type="Pfam" id="PF13499">
    <property type="entry name" value="EF-hand_7"/>
    <property type="match status" value="1"/>
</dbReference>
<dbReference type="Gene3D" id="1.10.238.10">
    <property type="entry name" value="EF-hand"/>
    <property type="match status" value="1"/>
</dbReference>
<evidence type="ECO:0000313" key="11">
    <source>
        <dbReference type="EMBL" id="CAL1139406.1"/>
    </source>
</evidence>
<evidence type="ECO:0000259" key="9">
    <source>
        <dbReference type="PROSITE" id="PS50222"/>
    </source>
</evidence>
<evidence type="ECO:0000256" key="7">
    <source>
        <dbReference type="SAM" id="MobiDB-lite"/>
    </source>
</evidence>
<evidence type="ECO:0000256" key="4">
    <source>
        <dbReference type="ARBA" id="ARBA00022989"/>
    </source>
</evidence>
<dbReference type="InterPro" id="IPR043203">
    <property type="entry name" value="VGCC_Ca_Na"/>
</dbReference>
<dbReference type="InterPro" id="IPR002048">
    <property type="entry name" value="EF_hand_dom"/>
</dbReference>
<sequence>MPMECCSVVPRAAKEPMEPMWESVSMHEEVKNLQAYMEKHFSRQEILMEDLTDQVKQCMKRFSKENVFLRPKGGRFGSPEASMLDISRIEEKPKRPPMAPEATVLRQESDTADSGRRESVLTSTVHSHNRNSARMSFARNIFTDHMQKAKDAAAKEFASKVFLDEELEGAGSCAWLRSCARRIVTAPITAHFVMALILLNLILLGVEVDVSAGLGANEIPGWFDVVNAIIVAVFVLELGLMMLGYGLKKFFFGRDRWWNGFDFAIVTLSAVETLVQLWAPGLLAEMRYMRFLRLARALRGMRVVKLLRYVSALKTLIFSIISTTGSLMWTLVLLLLIFYCFSVILTQIVTDFCREQTVNLLGDDNAVPRCPPELQMYWSSIPESILTLYMAISGGVSWIEPLQPLREVVTGVHLGCRSQKHGVGRFCHTAIESATADKEIVVMSQMQKQATQAAALRDMFKEIDGDDSGMVSVQELKAALETSKMSSFLESMDISTQDLATLFCLIDSDQNGLIDLDEFVSGCQQLHGPAKSIQIARMSHENKVTRQTIKKLIAEIHELKGEVQQWKRDVSIAESLEPFGDQIKE</sequence>
<evidence type="ECO:0000256" key="3">
    <source>
        <dbReference type="ARBA" id="ARBA00022837"/>
    </source>
</evidence>
<dbReference type="SUPFAM" id="SSF47473">
    <property type="entry name" value="EF-hand"/>
    <property type="match status" value="1"/>
</dbReference>
<evidence type="ECO:0000256" key="2">
    <source>
        <dbReference type="ARBA" id="ARBA00022692"/>
    </source>
</evidence>
<dbReference type="InterPro" id="IPR011992">
    <property type="entry name" value="EF-hand-dom_pair"/>
</dbReference>
<proteinExistence type="predicted"/>
<evidence type="ECO:0000313" key="13">
    <source>
        <dbReference type="Proteomes" id="UP001152797"/>
    </source>
</evidence>
<keyword evidence="3" id="KW-0106">Calcium</keyword>
<dbReference type="EMBL" id="CAMXCT010001039">
    <property type="protein sequence ID" value="CAI3986031.1"/>
    <property type="molecule type" value="Genomic_DNA"/>
</dbReference>
<feature type="domain" description="EF-hand" evidence="9">
    <location>
        <begin position="451"/>
        <end position="486"/>
    </location>
</feature>
<dbReference type="Gene3D" id="1.20.120.350">
    <property type="entry name" value="Voltage-gated potassium channels. Chain C"/>
    <property type="match status" value="1"/>
</dbReference>